<accession>A0A660SFB5</accession>
<evidence type="ECO:0000313" key="1">
    <source>
        <dbReference type="EMBL" id="RKX68690.1"/>
    </source>
</evidence>
<evidence type="ECO:0000313" key="2">
    <source>
        <dbReference type="Proteomes" id="UP000268469"/>
    </source>
</evidence>
<gene>
    <name evidence="1" type="ORF">DRP53_10195</name>
</gene>
<reference evidence="1 2" key="1">
    <citation type="submission" date="2018-06" db="EMBL/GenBank/DDBJ databases">
        <title>Extensive metabolic versatility and redundancy in microbially diverse, dynamic hydrothermal sediments.</title>
        <authorList>
            <person name="Dombrowski N."/>
            <person name="Teske A."/>
            <person name="Baker B.J."/>
        </authorList>
    </citation>
    <scope>NUCLEOTIDE SEQUENCE [LARGE SCALE GENOMIC DNA]</scope>
    <source>
        <strain evidence="1">B36_G15</strain>
    </source>
</reference>
<name>A0A660SFB5_UNCW3</name>
<protein>
    <submittedName>
        <fullName evidence="1">Uncharacterized protein</fullName>
    </submittedName>
</protein>
<sequence>MSGPWLKEMENKSNIKEIDFIITPPFPYKKPSWNDNPSEVAVKIRLASPRRIFILILQPEEQKGPHCWYNKSDGLFRFQ</sequence>
<organism evidence="1 2">
    <name type="scientific">candidate division WOR-3 bacterium</name>
    <dbReference type="NCBI Taxonomy" id="2052148"/>
    <lineage>
        <taxon>Bacteria</taxon>
        <taxon>Bacteria division WOR-3</taxon>
    </lineage>
</organism>
<dbReference type="EMBL" id="QNBE01000138">
    <property type="protein sequence ID" value="RKX68690.1"/>
    <property type="molecule type" value="Genomic_DNA"/>
</dbReference>
<dbReference type="AlphaFoldDB" id="A0A660SFB5"/>
<dbReference type="Proteomes" id="UP000268469">
    <property type="component" value="Unassembled WGS sequence"/>
</dbReference>
<comment type="caution">
    <text evidence="1">The sequence shown here is derived from an EMBL/GenBank/DDBJ whole genome shotgun (WGS) entry which is preliminary data.</text>
</comment>
<proteinExistence type="predicted"/>